<name>A0A1T3CFG9_9HYPO</name>
<evidence type="ECO:0000256" key="1">
    <source>
        <dbReference type="SAM" id="MobiDB-lite"/>
    </source>
</evidence>
<dbReference type="Proteomes" id="UP000191004">
    <property type="component" value="Unassembled WGS sequence"/>
</dbReference>
<reference evidence="2 3" key="1">
    <citation type="submission" date="2016-04" db="EMBL/GenBank/DDBJ databases">
        <title>Multiple horizontal gene transfer events from other fungi enriched the ability of the initially mycotrophic fungus Trichoderma (Ascomycota) to feed on dead plant biomass.</title>
        <authorList>
            <person name="Atanasova L."/>
            <person name="Chenthamara K."/>
            <person name="Zhang J."/>
            <person name="Grujic M."/>
            <person name="Henrissat B."/>
            <person name="Kuo A."/>
            <person name="Aertz A."/>
            <person name="Salamov A."/>
            <person name="Lipzen A."/>
            <person name="Labutti K."/>
            <person name="Barry K."/>
            <person name="Miao Y."/>
            <person name="Rahimi M.J."/>
            <person name="Shen Q."/>
            <person name="Grigoriev I.V."/>
            <person name="Kubicek C.P."/>
            <person name="Druzhinina I.S."/>
        </authorList>
    </citation>
    <scope>NUCLEOTIDE SEQUENCE [LARGE SCALE GENOMIC DNA]</scope>
    <source>
        <strain evidence="2 3">NJAU 4742</strain>
    </source>
</reference>
<gene>
    <name evidence="2" type="ORF">A0O28_0096410</name>
</gene>
<evidence type="ECO:0000313" key="3">
    <source>
        <dbReference type="Proteomes" id="UP000191004"/>
    </source>
</evidence>
<organism evidence="2 3">
    <name type="scientific">Trichoderma guizhouense</name>
    <dbReference type="NCBI Taxonomy" id="1491466"/>
    <lineage>
        <taxon>Eukaryota</taxon>
        <taxon>Fungi</taxon>
        <taxon>Dikarya</taxon>
        <taxon>Ascomycota</taxon>
        <taxon>Pezizomycotina</taxon>
        <taxon>Sordariomycetes</taxon>
        <taxon>Hypocreomycetidae</taxon>
        <taxon>Hypocreales</taxon>
        <taxon>Hypocreaceae</taxon>
        <taxon>Trichoderma</taxon>
    </lineage>
</organism>
<feature type="region of interest" description="Disordered" evidence="1">
    <location>
        <begin position="135"/>
        <end position="158"/>
    </location>
</feature>
<dbReference type="AlphaFoldDB" id="A0A1T3CFG9"/>
<dbReference type="EMBL" id="LVVK01000018">
    <property type="protein sequence ID" value="OPB39794.1"/>
    <property type="molecule type" value="Genomic_DNA"/>
</dbReference>
<keyword evidence="3" id="KW-1185">Reference proteome</keyword>
<protein>
    <submittedName>
        <fullName evidence="2">Uncharacterized protein</fullName>
    </submittedName>
</protein>
<accession>A0A1T3CFG9</accession>
<evidence type="ECO:0000313" key="2">
    <source>
        <dbReference type="EMBL" id="OPB39794.1"/>
    </source>
</evidence>
<comment type="caution">
    <text evidence="2">The sequence shown here is derived from an EMBL/GenBank/DDBJ whole genome shotgun (WGS) entry which is preliminary data.</text>
</comment>
<proteinExistence type="predicted"/>
<sequence>MLIFAVVRGVGGGAVLPSDQAEIYIKFPREGCSYTFEETSKAVFDGFPNAKGREKGLTVIRVSLADEACVTVIGFGTPFANADDAQGESWVNQNEPIINNLILLDVITRKTFYVVVGWPVEVARNKFAMDRLSTHTARSKSKDPTKANKGHQFETAFM</sequence>